<dbReference type="InterPro" id="IPR027417">
    <property type="entry name" value="P-loop_NTPase"/>
</dbReference>
<feature type="binding site" evidence="9">
    <location>
        <begin position="107"/>
        <end position="114"/>
    </location>
    <ligand>
        <name>GTP</name>
        <dbReference type="ChEBI" id="CHEBI:37565"/>
    </ligand>
</feature>
<dbReference type="InterPro" id="IPR000897">
    <property type="entry name" value="SRP54_GTPase_dom"/>
</dbReference>
<accession>A0A124IVX2</accession>
<dbReference type="GO" id="GO:0008312">
    <property type="term" value="F:7S RNA binding"/>
    <property type="evidence" value="ECO:0007669"/>
    <property type="project" value="InterPro"/>
</dbReference>
<sequence>MFESLSGRLQSAFSKLRGKGRLSESDVNDAMREIRRALLEADVNHVVAKKFVDAVKERAIGQDILQSLTAGQQVVSIVNDELTRLLGETQAKLERSAKPPTVVMMVGLQGAGKTTATAKLGRFLATSEHRRPLLVAADIYRPAAIDQLVALGQQIGVAVWAPGAEVAPAEIVRTALDEARRGGYDYVLIDTAGRLHIDELLMNELDQLRQLSEPEEILLVVDAMTGQDAVTVAQSFHEALGITGVVLTKLDGDTRGGAALSVRHVTGCPIKFVGTGERPDALEPFYPDRMASRILGMGDVLTLIEKAQAHFDEDQAKVLEQKMRNNDFTLEDFLTQLQQVKKMGPLDQLMGMIPGLGGALKNLPQGGMDEKPLKRIEAIILSMSPEERAKPELVEKSSSRRVRIAKGSGTQVKDVNQLLRQFGEMRKMMKQFSAMGKGGKRSMANLKNRFGAPRMPFGGGRGKRSR</sequence>
<dbReference type="RefSeq" id="WP_067716949.1">
    <property type="nucleotide sequence ID" value="NZ_LPVJ01000048.1"/>
</dbReference>
<comment type="subunit">
    <text evidence="9">Part of the signal recognition particle protein translocation system, which is composed of SRP and FtsY.</text>
</comment>
<dbReference type="InterPro" id="IPR004780">
    <property type="entry name" value="SRP"/>
</dbReference>
<feature type="binding site" evidence="9">
    <location>
        <begin position="248"/>
        <end position="251"/>
    </location>
    <ligand>
        <name>GTP</name>
        <dbReference type="ChEBI" id="CHEBI:37565"/>
    </ligand>
</feature>
<dbReference type="GO" id="GO:0048500">
    <property type="term" value="C:signal recognition particle"/>
    <property type="evidence" value="ECO:0007669"/>
    <property type="project" value="UniProtKB-UniRule"/>
</dbReference>
<reference evidence="12 13" key="1">
    <citation type="submission" date="2015-12" db="EMBL/GenBank/DDBJ databases">
        <title>Draft genome sequence of Acidibacillus ferrooxidans ITV001, isolated from a chalcopyrite acid mine drainage site in Brazil.</title>
        <authorList>
            <person name="Dall'Agnol H."/>
            <person name="Nancucheo I."/>
            <person name="Johnson B."/>
            <person name="Oliveira R."/>
            <person name="Leite L."/>
            <person name="Pylro V."/>
            <person name="Nunes G.L."/>
            <person name="Tzotzos G."/>
            <person name="Fernandes G.R."/>
            <person name="Dutra J."/>
            <person name="Orellana S.C."/>
            <person name="Oliveira G."/>
        </authorList>
    </citation>
    <scope>NUCLEOTIDE SEQUENCE [LARGE SCALE GENOMIC DNA]</scope>
    <source>
        <strain evidence="13">ITV01</strain>
    </source>
</reference>
<dbReference type="OrthoDB" id="9804720at2"/>
<dbReference type="InterPro" id="IPR042101">
    <property type="entry name" value="SRP54_N_sf"/>
</dbReference>
<evidence type="ECO:0000313" key="12">
    <source>
        <dbReference type="EMBL" id="KUO95615.1"/>
    </source>
</evidence>
<dbReference type="GO" id="GO:0005525">
    <property type="term" value="F:GTP binding"/>
    <property type="evidence" value="ECO:0007669"/>
    <property type="project" value="UniProtKB-UniRule"/>
</dbReference>
<feature type="region of interest" description="Disordered" evidence="10">
    <location>
        <begin position="434"/>
        <end position="466"/>
    </location>
</feature>
<evidence type="ECO:0000256" key="8">
    <source>
        <dbReference type="ARBA" id="ARBA00048027"/>
    </source>
</evidence>
<comment type="catalytic activity">
    <reaction evidence="8 9">
        <text>GTP + H2O = GDP + phosphate + H(+)</text>
        <dbReference type="Rhea" id="RHEA:19669"/>
        <dbReference type="ChEBI" id="CHEBI:15377"/>
        <dbReference type="ChEBI" id="CHEBI:15378"/>
        <dbReference type="ChEBI" id="CHEBI:37565"/>
        <dbReference type="ChEBI" id="CHEBI:43474"/>
        <dbReference type="ChEBI" id="CHEBI:58189"/>
        <dbReference type="EC" id="3.6.5.4"/>
    </reaction>
</comment>
<keyword evidence="6 9" id="KW-0733">Signal recognition particle</keyword>
<keyword evidence="9" id="KW-0963">Cytoplasm</keyword>
<keyword evidence="5 9" id="KW-0342">GTP-binding</keyword>
<evidence type="ECO:0000256" key="2">
    <source>
        <dbReference type="ARBA" id="ARBA00022741"/>
    </source>
</evidence>
<dbReference type="InterPro" id="IPR003593">
    <property type="entry name" value="AAA+_ATPase"/>
</dbReference>
<dbReference type="SMART" id="SM00963">
    <property type="entry name" value="SRP54_N"/>
    <property type="match status" value="1"/>
</dbReference>
<evidence type="ECO:0000256" key="10">
    <source>
        <dbReference type="SAM" id="MobiDB-lite"/>
    </source>
</evidence>
<evidence type="ECO:0000256" key="4">
    <source>
        <dbReference type="ARBA" id="ARBA00022884"/>
    </source>
</evidence>
<evidence type="ECO:0000256" key="7">
    <source>
        <dbReference type="ARBA" id="ARBA00023274"/>
    </source>
</evidence>
<keyword evidence="3 9" id="KW-0378">Hydrolase</keyword>
<comment type="subcellular location">
    <subcellularLocation>
        <location evidence="9">Cytoplasm</location>
    </subcellularLocation>
    <text evidence="9">The SRP-RNC complex is targeted to the cytoplasmic membrane.</text>
</comment>
<dbReference type="PROSITE" id="PS00300">
    <property type="entry name" value="SRP54"/>
    <property type="match status" value="1"/>
</dbReference>
<dbReference type="PANTHER" id="PTHR11564">
    <property type="entry name" value="SIGNAL RECOGNITION PARTICLE 54K PROTEIN SRP54"/>
    <property type="match status" value="1"/>
</dbReference>
<dbReference type="Proteomes" id="UP000053557">
    <property type="component" value="Unassembled WGS sequence"/>
</dbReference>
<dbReference type="Gene3D" id="3.40.50.300">
    <property type="entry name" value="P-loop containing nucleotide triphosphate hydrolases"/>
    <property type="match status" value="1"/>
</dbReference>
<evidence type="ECO:0000256" key="5">
    <source>
        <dbReference type="ARBA" id="ARBA00023134"/>
    </source>
</evidence>
<dbReference type="Gene3D" id="1.10.260.30">
    <property type="entry name" value="Signal recognition particle, SRP54 subunit, M-domain"/>
    <property type="match status" value="1"/>
</dbReference>
<comment type="similarity">
    <text evidence="1 9">Belongs to the GTP-binding SRP family. SRP54 subfamily.</text>
</comment>
<dbReference type="CDD" id="cd18539">
    <property type="entry name" value="SRP_G"/>
    <property type="match status" value="1"/>
</dbReference>
<dbReference type="Gene3D" id="1.20.120.140">
    <property type="entry name" value="Signal recognition particle SRP54, nucleotide-binding domain"/>
    <property type="match status" value="1"/>
</dbReference>
<feature type="binding site" evidence="9">
    <location>
        <begin position="190"/>
        <end position="194"/>
    </location>
    <ligand>
        <name>GTP</name>
        <dbReference type="ChEBI" id="CHEBI:37565"/>
    </ligand>
</feature>
<dbReference type="Pfam" id="PF02881">
    <property type="entry name" value="SRP54_N"/>
    <property type="match status" value="1"/>
</dbReference>
<evidence type="ECO:0000256" key="1">
    <source>
        <dbReference type="ARBA" id="ARBA00005450"/>
    </source>
</evidence>
<keyword evidence="4 9" id="KW-0694">RNA-binding</keyword>
<dbReference type="InterPro" id="IPR004125">
    <property type="entry name" value="Signal_recog_particle_SRP54_M"/>
</dbReference>
<dbReference type="SUPFAM" id="SSF52540">
    <property type="entry name" value="P-loop containing nucleoside triphosphate hydrolases"/>
    <property type="match status" value="1"/>
</dbReference>
<evidence type="ECO:0000256" key="9">
    <source>
        <dbReference type="HAMAP-Rule" id="MF_00306"/>
    </source>
</evidence>
<evidence type="ECO:0000256" key="6">
    <source>
        <dbReference type="ARBA" id="ARBA00023135"/>
    </source>
</evidence>
<protein>
    <recommendedName>
        <fullName evidence="9">Signal recognition particle protein</fullName>
        <ecNumber evidence="9">3.6.5.4</ecNumber>
    </recommendedName>
    <alternativeName>
        <fullName evidence="9">Fifty-four homolog</fullName>
    </alternativeName>
</protein>
<dbReference type="AlphaFoldDB" id="A0A124IVX2"/>
<dbReference type="Pfam" id="PF02978">
    <property type="entry name" value="SRP_SPB"/>
    <property type="match status" value="1"/>
</dbReference>
<dbReference type="Pfam" id="PF00448">
    <property type="entry name" value="SRP54"/>
    <property type="match status" value="1"/>
</dbReference>
<keyword evidence="13" id="KW-1185">Reference proteome</keyword>
<gene>
    <name evidence="9" type="primary">ffh</name>
    <name evidence="12" type="ORF">ATW55_07015</name>
</gene>
<evidence type="ECO:0000259" key="11">
    <source>
        <dbReference type="PROSITE" id="PS00300"/>
    </source>
</evidence>
<dbReference type="EC" id="3.6.5.4" evidence="9"/>
<dbReference type="EMBL" id="LPVJ01000048">
    <property type="protein sequence ID" value="KUO95615.1"/>
    <property type="molecule type" value="Genomic_DNA"/>
</dbReference>
<name>A0A124IVX2_9BACL</name>
<dbReference type="SUPFAM" id="SSF47446">
    <property type="entry name" value="Signal peptide-binding domain"/>
    <property type="match status" value="1"/>
</dbReference>
<evidence type="ECO:0000256" key="3">
    <source>
        <dbReference type="ARBA" id="ARBA00022801"/>
    </source>
</evidence>
<proteinExistence type="inferred from homology"/>
<comment type="caution">
    <text evidence="12">The sequence shown here is derived from an EMBL/GenBank/DDBJ whole genome shotgun (WGS) entry which is preliminary data.</text>
</comment>
<feature type="domain" description="SRP54-type proteins GTP-binding" evidence="11">
    <location>
        <begin position="269"/>
        <end position="282"/>
    </location>
</feature>
<evidence type="ECO:0000313" key="13">
    <source>
        <dbReference type="Proteomes" id="UP000053557"/>
    </source>
</evidence>
<dbReference type="NCBIfam" id="TIGR00959">
    <property type="entry name" value="ffh"/>
    <property type="match status" value="1"/>
</dbReference>
<dbReference type="SMART" id="SM00382">
    <property type="entry name" value="AAA"/>
    <property type="match status" value="1"/>
</dbReference>
<comment type="function">
    <text evidence="9">Involved in targeting and insertion of nascent membrane proteins into the cytoplasmic membrane. Binds to the hydrophobic signal sequence of the ribosome-nascent chain (RNC) as it emerges from the ribosomes. The SRP-RNC complex is then targeted to the cytoplasmic membrane where it interacts with the SRP receptor FtsY.</text>
</comment>
<dbReference type="SMART" id="SM00962">
    <property type="entry name" value="SRP54"/>
    <property type="match status" value="1"/>
</dbReference>
<dbReference type="InterPro" id="IPR022941">
    <property type="entry name" value="SRP54"/>
</dbReference>
<dbReference type="InterPro" id="IPR036891">
    <property type="entry name" value="Signal_recog_part_SRP54_M_sf"/>
</dbReference>
<keyword evidence="2 9" id="KW-0547">Nucleotide-binding</keyword>
<keyword evidence="7 9" id="KW-0687">Ribonucleoprotein</keyword>
<organism evidence="12 13">
    <name type="scientific">Ferroacidibacillus organovorans</name>
    <dbReference type="NCBI Taxonomy" id="1765683"/>
    <lineage>
        <taxon>Bacteria</taxon>
        <taxon>Bacillati</taxon>
        <taxon>Bacillota</taxon>
        <taxon>Bacilli</taxon>
        <taxon>Bacillales</taxon>
        <taxon>Alicyclobacillaceae</taxon>
        <taxon>Ferroacidibacillus</taxon>
    </lineage>
</organism>
<dbReference type="PANTHER" id="PTHR11564:SF5">
    <property type="entry name" value="SIGNAL RECOGNITION PARTICLE SUBUNIT SRP54"/>
    <property type="match status" value="1"/>
</dbReference>
<dbReference type="InterPro" id="IPR013822">
    <property type="entry name" value="Signal_recog_particl_SRP54_hlx"/>
</dbReference>
<dbReference type="HAMAP" id="MF_00306">
    <property type="entry name" value="SRP54"/>
    <property type="match status" value="1"/>
</dbReference>
<dbReference type="GO" id="GO:0003924">
    <property type="term" value="F:GTPase activity"/>
    <property type="evidence" value="ECO:0007669"/>
    <property type="project" value="UniProtKB-UniRule"/>
</dbReference>
<comment type="domain">
    <text evidence="9">Composed of three domains: the N-terminal N domain, which is responsible for interactions with the ribosome, the central G domain, which binds GTP, and the C-terminal M domain, which binds the RNA and the signal sequence of the RNC.</text>
</comment>
<dbReference type="GO" id="GO:0006614">
    <property type="term" value="P:SRP-dependent cotranslational protein targeting to membrane"/>
    <property type="evidence" value="ECO:0007669"/>
    <property type="project" value="InterPro"/>
</dbReference>